<dbReference type="AlphaFoldDB" id="A0A8W8MAF5"/>
<evidence type="ECO:0000256" key="1">
    <source>
        <dbReference type="ARBA" id="ARBA00004300"/>
    </source>
</evidence>
<name>A0A8W8MAF5_MAGGI</name>
<evidence type="ECO:0000256" key="5">
    <source>
        <dbReference type="ARBA" id="ARBA00023212"/>
    </source>
</evidence>
<proteinExistence type="predicted"/>
<dbReference type="Pfam" id="PF10495">
    <property type="entry name" value="PACT_coil_coil"/>
    <property type="match status" value="1"/>
</dbReference>
<organism evidence="9 10">
    <name type="scientific">Magallana gigas</name>
    <name type="common">Pacific oyster</name>
    <name type="synonym">Crassostrea gigas</name>
    <dbReference type="NCBI Taxonomy" id="29159"/>
    <lineage>
        <taxon>Eukaryota</taxon>
        <taxon>Metazoa</taxon>
        <taxon>Spiralia</taxon>
        <taxon>Lophotrochozoa</taxon>
        <taxon>Mollusca</taxon>
        <taxon>Bivalvia</taxon>
        <taxon>Autobranchia</taxon>
        <taxon>Pteriomorphia</taxon>
        <taxon>Ostreida</taxon>
        <taxon>Ostreoidea</taxon>
        <taxon>Ostreidae</taxon>
        <taxon>Magallana</taxon>
    </lineage>
</organism>
<accession>A0A8W8MAF5</accession>
<dbReference type="Proteomes" id="UP000005408">
    <property type="component" value="Unassembled WGS sequence"/>
</dbReference>
<keyword evidence="2" id="KW-0963">Cytoplasm</keyword>
<evidence type="ECO:0000256" key="6">
    <source>
        <dbReference type="SAM" id="Coils"/>
    </source>
</evidence>
<sequence length="520" mass="58875">MNEKERNRDTEKVTERRSQRQLERKRDDQKMKMHENELEIQRLTQQVLDLNDQVSETLEREMEATRELQQGKLRSTHQRVKSEGSEEDPNHWNIYKTQPESSVNVQSLEKSLRDLLSELKQTQTPLALESDTMASLTSRPSAQAVNQRVLNHNSELTNFLSRLTEEKMELRNTLGRLEEEIWRYRQRGAEQQIQRLYGKYLRADSYRKTLVYQKKYLLLLLGGFQNCEQTILALIARMGVYPSPEDLQRGTRPRRPVIAFRSAARVVVAVTRSVCQTGHHVQECRLIGSVVVVHIYLFLIFLEKCSVMNIVDDAVLVRKWKRATREGSPVIGGTVDLQQGYAPNSNSFSPPHINTQSRLNASGPFNSHASSPLHLSVLQSPYSPSYLSSSFTQRDLLNGASPYHSLGGASSGYHVNSNGVTNGISPYQSVGGISDSYHVNSNFSVHTTPPTRDYSSKPHPTSVNSGARRKILSSFSPTPTKVGHSSPARRVRISEPSSHDDYISRFENLQQRLSGMDSGE</sequence>
<evidence type="ECO:0000256" key="4">
    <source>
        <dbReference type="ARBA" id="ARBA00023054"/>
    </source>
</evidence>
<dbReference type="GO" id="GO:0007165">
    <property type="term" value="P:signal transduction"/>
    <property type="evidence" value="ECO:0007669"/>
    <property type="project" value="InterPro"/>
</dbReference>
<reference evidence="9" key="1">
    <citation type="submission" date="2022-08" db="UniProtKB">
        <authorList>
            <consortium name="EnsemblMetazoa"/>
        </authorList>
    </citation>
    <scope>IDENTIFICATION</scope>
    <source>
        <strain evidence="9">05x7-T-G4-1.051#20</strain>
    </source>
</reference>
<evidence type="ECO:0000256" key="2">
    <source>
        <dbReference type="ARBA" id="ARBA00022490"/>
    </source>
</evidence>
<keyword evidence="4 6" id="KW-0175">Coiled coil</keyword>
<evidence type="ECO:0000256" key="3">
    <source>
        <dbReference type="ARBA" id="ARBA00022553"/>
    </source>
</evidence>
<keyword evidence="3" id="KW-0597">Phosphoprotein</keyword>
<dbReference type="PANTHER" id="PTHR44981:SF2">
    <property type="entry name" value="PERICENTRIN-LIKE PROTEIN, ISOFORM F"/>
    <property type="match status" value="1"/>
</dbReference>
<dbReference type="PANTHER" id="PTHR44981">
    <property type="entry name" value="PERICENTRIN-LIKE PROTEIN, ISOFORM F"/>
    <property type="match status" value="1"/>
</dbReference>
<dbReference type="GO" id="GO:0005813">
    <property type="term" value="C:centrosome"/>
    <property type="evidence" value="ECO:0007669"/>
    <property type="project" value="UniProtKB-SubCell"/>
</dbReference>
<keyword evidence="10" id="KW-1185">Reference proteome</keyword>
<feature type="coiled-coil region" evidence="6">
    <location>
        <begin position="153"/>
        <end position="187"/>
    </location>
</feature>
<protein>
    <recommendedName>
        <fullName evidence="8">Pericentrin/AKAP-450 centrosomal targeting domain-containing protein</fullName>
    </recommendedName>
</protein>
<evidence type="ECO:0000313" key="9">
    <source>
        <dbReference type="EnsemblMetazoa" id="G31317.1:cds"/>
    </source>
</evidence>
<feature type="region of interest" description="Disordered" evidence="7">
    <location>
        <begin position="441"/>
        <end position="520"/>
    </location>
</feature>
<keyword evidence="5" id="KW-0206">Cytoskeleton</keyword>
<dbReference type="InterPro" id="IPR019528">
    <property type="entry name" value="PACT_domain"/>
</dbReference>
<evidence type="ECO:0000256" key="7">
    <source>
        <dbReference type="SAM" id="MobiDB-lite"/>
    </source>
</evidence>
<feature type="region of interest" description="Disordered" evidence="7">
    <location>
        <begin position="64"/>
        <end position="93"/>
    </location>
</feature>
<feature type="compositionally biased region" description="Polar residues" evidence="7">
    <location>
        <begin position="441"/>
        <end position="450"/>
    </location>
</feature>
<feature type="compositionally biased region" description="Basic and acidic residues" evidence="7">
    <location>
        <begin position="80"/>
        <end position="90"/>
    </location>
</feature>
<comment type="subcellular location">
    <subcellularLocation>
        <location evidence="1">Cytoplasm</location>
        <location evidence="1">Cytoskeleton</location>
        <location evidence="1">Microtubule organizing center</location>
        <location evidence="1">Centrosome</location>
    </subcellularLocation>
</comment>
<dbReference type="InterPro" id="IPR028745">
    <property type="entry name" value="AKAP9/Pericentrin"/>
</dbReference>
<dbReference type="EnsemblMetazoa" id="G31317.1">
    <property type="protein sequence ID" value="G31317.1:cds"/>
    <property type="gene ID" value="G31317"/>
</dbReference>
<feature type="domain" description="Pericentrin/AKAP-450 centrosomal targeting" evidence="8">
    <location>
        <begin position="199"/>
        <end position="272"/>
    </location>
</feature>
<evidence type="ECO:0000313" key="10">
    <source>
        <dbReference type="Proteomes" id="UP000005408"/>
    </source>
</evidence>
<dbReference type="GO" id="GO:0060090">
    <property type="term" value="F:molecular adaptor activity"/>
    <property type="evidence" value="ECO:0007669"/>
    <property type="project" value="InterPro"/>
</dbReference>
<evidence type="ECO:0000259" key="8">
    <source>
        <dbReference type="Pfam" id="PF10495"/>
    </source>
</evidence>
<dbReference type="GO" id="GO:0005737">
    <property type="term" value="C:cytoplasm"/>
    <property type="evidence" value="ECO:0007669"/>
    <property type="project" value="UniProtKB-ARBA"/>
</dbReference>
<feature type="region of interest" description="Disordered" evidence="7">
    <location>
        <begin position="1"/>
        <end position="34"/>
    </location>
</feature>